<protein>
    <recommendedName>
        <fullName evidence="13">Mechanosensitive ion channel protein</fullName>
    </recommendedName>
</protein>
<feature type="region of interest" description="Disordered" evidence="7">
    <location>
        <begin position="115"/>
        <end position="176"/>
    </location>
</feature>
<evidence type="ECO:0000256" key="8">
    <source>
        <dbReference type="SAM" id="Phobius"/>
    </source>
</evidence>
<comment type="caution">
    <text evidence="11">The sequence shown here is derived from an EMBL/GenBank/DDBJ whole genome shotgun (WGS) entry which is preliminary data.</text>
</comment>
<dbReference type="EMBL" id="JABCRI010000002">
    <property type="protein sequence ID" value="KAF8410356.1"/>
    <property type="molecule type" value="Genomic_DNA"/>
</dbReference>
<keyword evidence="5 8" id="KW-1133">Transmembrane helix</keyword>
<dbReference type="InterPro" id="IPR010920">
    <property type="entry name" value="LSM_dom_sf"/>
</dbReference>
<dbReference type="InterPro" id="IPR023408">
    <property type="entry name" value="MscS_beta-dom_sf"/>
</dbReference>
<feature type="transmembrane region" description="Helical" evidence="8">
    <location>
        <begin position="249"/>
        <end position="271"/>
    </location>
</feature>
<dbReference type="AlphaFoldDB" id="A0A835DNS7"/>
<dbReference type="FunFam" id="2.30.30.60:FF:000003">
    <property type="entry name" value="Predicted mechanosensitive ion channel"/>
    <property type="match status" value="1"/>
</dbReference>
<evidence type="ECO:0000313" key="11">
    <source>
        <dbReference type="EMBL" id="KAF8410356.1"/>
    </source>
</evidence>
<keyword evidence="12" id="KW-1185">Reference proteome</keyword>
<dbReference type="PANTHER" id="PTHR31618:SF1">
    <property type="entry name" value="EF-HAND DOMAIN-CONTAINING PROTEIN"/>
    <property type="match status" value="1"/>
</dbReference>
<keyword evidence="4 8" id="KW-0812">Transmembrane</keyword>
<dbReference type="InterPro" id="IPR016688">
    <property type="entry name" value="MscS-like_plants/fungi"/>
</dbReference>
<evidence type="ECO:0000259" key="10">
    <source>
        <dbReference type="Pfam" id="PF22936"/>
    </source>
</evidence>
<dbReference type="Proteomes" id="UP000655225">
    <property type="component" value="Unassembled WGS sequence"/>
</dbReference>
<evidence type="ECO:0000313" key="12">
    <source>
        <dbReference type="Proteomes" id="UP000655225"/>
    </source>
</evidence>
<evidence type="ECO:0000256" key="4">
    <source>
        <dbReference type="ARBA" id="ARBA00022692"/>
    </source>
</evidence>
<feature type="transmembrane region" description="Helical" evidence="8">
    <location>
        <begin position="633"/>
        <end position="658"/>
    </location>
</feature>
<sequence>MKSVVDSGDRREVVVEIDGNGSSSGNNNDDSRDCQPFVDSNIGSKIWRESSYDFGSDGGPMAGKGGNASKSDGFKFQQRSPGVDDPPSKLIGQFLHKQRASGEISLDTDLEMDELRQDRGPPPVAAESPTIRQLCSRELKVAPEPVRRRYKESPGEEGHQHNQGSSNLGDDGGGGVGEVVVCTSNASFRRGSSLLKTKTKTKSRLLDPPPEEPDGESGILNNNDEEEDPFLVEDLPEEFKKEKLSLLTVLQWVILILIGAALACSLTIPVLKKWTIWQLHLWKWEVLILVLICGRLVSGWGIRIAVFFIERNFLLRKRVLYFVYGVRKAVQNCLWLGLVLIAWHSMLDKKVEKELHRKTLSYVTKILLCLLLGTLIWLLTTIVVKALASSFHVSTFFDRIQESLFNQYVIETLSGPPSIEILYAQEKDERVMAEVQKLQNAGTTMPAHLNATAFPTYKSRRVIGSGGLKSPSGIKNFRSSGPVSKKQDEGITIDHLHKLNPKNVSAWNMKMLMKTVRHGVLSTQDEQILDSTDRDESAVQIRSESQAKAATKKIFHNVAKLGSKYFYQEDLMRFMREDEALKTMSLFEVVTEDKRISKSALQNWVANTFRERRALALTLNDTKTLANTIHHMVNIVVAIIILIIWLLVLGIATTQFLVFISSQLLLVVFVIGSACKTTFEAIIFLFVMHPFDVGDRCEVDAVQGLKFCFTLSQMVVEEINILTTVFLRYDNQKIIYPNSVLATKPISNYYRSPDMGDAIDFCIHISTPMEKIAIMKERITGYIERKKDHWYPAPMIVLRDVKDMNRLTISVWLTHRMNHQEMGERWERRALLVEEMIKIFRELNMEYRMLPFDVNFLSWAIISFFSWRIVANSSTCLVVDTGDSVLIEISLEFQVPTTQKGASSIKTASNKAFLIRKLVNLKYKEGNSIAEHLNEIQSIVNQLTSMEMVLDDELQTLLLLSSLPDSWETLVVSLSNSAPDEIVTMSQDTDWVIDTGASFHATPRKEFFTSYNSGDYGVVRMRNNDISKIEGIGDVCLETNVGCKLVLKDVRHVPDLRLNLISAGKLDDGGYDNHFGKGQWKLTRESLVVARGNRCCGLYKIKAQSYARVG</sequence>
<evidence type="ECO:0000256" key="2">
    <source>
        <dbReference type="ARBA" id="ARBA00008017"/>
    </source>
</evidence>
<dbReference type="GO" id="GO:0050982">
    <property type="term" value="P:detection of mechanical stimulus"/>
    <property type="evidence" value="ECO:0007669"/>
    <property type="project" value="UniProtKB-ARBA"/>
</dbReference>
<dbReference type="SUPFAM" id="SSF50182">
    <property type="entry name" value="Sm-like ribonucleoproteins"/>
    <property type="match status" value="1"/>
</dbReference>
<organism evidence="11 12">
    <name type="scientific">Tetracentron sinense</name>
    <name type="common">Spur-leaf</name>
    <dbReference type="NCBI Taxonomy" id="13715"/>
    <lineage>
        <taxon>Eukaryota</taxon>
        <taxon>Viridiplantae</taxon>
        <taxon>Streptophyta</taxon>
        <taxon>Embryophyta</taxon>
        <taxon>Tracheophyta</taxon>
        <taxon>Spermatophyta</taxon>
        <taxon>Magnoliopsida</taxon>
        <taxon>Trochodendrales</taxon>
        <taxon>Trochodendraceae</taxon>
        <taxon>Tetracentron</taxon>
    </lineage>
</organism>
<evidence type="ECO:0000256" key="3">
    <source>
        <dbReference type="ARBA" id="ARBA00022448"/>
    </source>
</evidence>
<dbReference type="Pfam" id="PF00924">
    <property type="entry name" value="MS_channel_2nd"/>
    <property type="match status" value="1"/>
</dbReference>
<dbReference type="GO" id="GO:0005886">
    <property type="term" value="C:plasma membrane"/>
    <property type="evidence" value="ECO:0007669"/>
    <property type="project" value="UniProtKB-ARBA"/>
</dbReference>
<evidence type="ECO:0000256" key="6">
    <source>
        <dbReference type="ARBA" id="ARBA00023136"/>
    </source>
</evidence>
<feature type="transmembrane region" description="Helical" evidence="8">
    <location>
        <begin position="286"/>
        <end position="309"/>
    </location>
</feature>
<dbReference type="Pfam" id="PF22936">
    <property type="entry name" value="Pol_BBD"/>
    <property type="match status" value="1"/>
</dbReference>
<feature type="region of interest" description="Disordered" evidence="7">
    <location>
        <begin position="17"/>
        <end position="39"/>
    </location>
</feature>
<dbReference type="Gene3D" id="2.30.30.60">
    <property type="match status" value="1"/>
</dbReference>
<feature type="region of interest" description="Disordered" evidence="7">
    <location>
        <begin position="199"/>
        <end position="223"/>
    </location>
</feature>
<gene>
    <name evidence="11" type="ORF">HHK36_002884</name>
</gene>
<feature type="transmembrane region" description="Helical" evidence="8">
    <location>
        <begin position="664"/>
        <end position="687"/>
    </location>
</feature>
<feature type="domain" description="Mechanosensitive ion channel MscS" evidence="9">
    <location>
        <begin position="683"/>
        <end position="750"/>
    </location>
</feature>
<dbReference type="GO" id="GO:0008381">
    <property type="term" value="F:mechanosensitive monoatomic ion channel activity"/>
    <property type="evidence" value="ECO:0007669"/>
    <property type="project" value="TreeGrafter"/>
</dbReference>
<proteinExistence type="inferred from homology"/>
<keyword evidence="3" id="KW-0813">Transport</keyword>
<evidence type="ECO:0008006" key="13">
    <source>
        <dbReference type="Google" id="ProtNLM"/>
    </source>
</evidence>
<feature type="domain" description="Retrovirus-related Pol polyprotein from transposon TNT 1-94-like beta-barrel" evidence="10">
    <location>
        <begin position="991"/>
        <end position="1071"/>
    </location>
</feature>
<keyword evidence="6 8" id="KW-0472">Membrane</keyword>
<dbReference type="OrthoDB" id="544685at2759"/>
<feature type="transmembrane region" description="Helical" evidence="8">
    <location>
        <begin position="363"/>
        <end position="384"/>
    </location>
</feature>
<accession>A0A835DNS7</accession>
<dbReference type="InterPro" id="IPR006685">
    <property type="entry name" value="MscS_channel_2nd"/>
</dbReference>
<dbReference type="InterPro" id="IPR054722">
    <property type="entry name" value="PolX-like_BBD"/>
</dbReference>
<feature type="compositionally biased region" description="Low complexity" evidence="7">
    <location>
        <begin position="18"/>
        <end position="28"/>
    </location>
</feature>
<reference evidence="11 12" key="1">
    <citation type="submission" date="2020-04" db="EMBL/GenBank/DDBJ databases">
        <title>Plant Genome Project.</title>
        <authorList>
            <person name="Zhang R.-G."/>
        </authorList>
    </citation>
    <scope>NUCLEOTIDE SEQUENCE [LARGE SCALE GENOMIC DNA]</scope>
    <source>
        <strain evidence="11">YNK0</strain>
        <tissue evidence="11">Leaf</tissue>
    </source>
</reference>
<evidence type="ECO:0000259" key="9">
    <source>
        <dbReference type="Pfam" id="PF00924"/>
    </source>
</evidence>
<comment type="similarity">
    <text evidence="2">Belongs to the MscS (TC 1.A.23) family.</text>
</comment>
<evidence type="ECO:0000256" key="7">
    <source>
        <dbReference type="SAM" id="MobiDB-lite"/>
    </source>
</evidence>
<comment type="subcellular location">
    <subcellularLocation>
        <location evidence="1">Membrane</location>
        <topology evidence="1">Multi-pass membrane protein</topology>
    </subcellularLocation>
</comment>
<dbReference type="GO" id="GO:0006820">
    <property type="term" value="P:monoatomic anion transport"/>
    <property type="evidence" value="ECO:0007669"/>
    <property type="project" value="TreeGrafter"/>
</dbReference>
<dbReference type="OMA" id="FWNGHEN"/>
<dbReference type="Pfam" id="PF14223">
    <property type="entry name" value="Retrotran_gag_2"/>
    <property type="match status" value="1"/>
</dbReference>
<evidence type="ECO:0000256" key="5">
    <source>
        <dbReference type="ARBA" id="ARBA00022989"/>
    </source>
</evidence>
<dbReference type="PANTHER" id="PTHR31618">
    <property type="entry name" value="MECHANOSENSITIVE ION CHANNEL PROTEIN 5"/>
    <property type="match status" value="1"/>
</dbReference>
<feature type="compositionally biased region" description="Gly residues" evidence="7">
    <location>
        <begin position="56"/>
        <end position="66"/>
    </location>
</feature>
<feature type="region of interest" description="Disordered" evidence="7">
    <location>
        <begin position="51"/>
        <end position="90"/>
    </location>
</feature>
<evidence type="ECO:0000256" key="1">
    <source>
        <dbReference type="ARBA" id="ARBA00004141"/>
    </source>
</evidence>
<name>A0A835DNS7_TETSI</name>
<feature type="compositionally biased region" description="Basic and acidic residues" evidence="7">
    <location>
        <begin position="135"/>
        <end position="160"/>
    </location>
</feature>